<accession>A0AAD6V9Z6</accession>
<proteinExistence type="predicted"/>
<organism evidence="1 2">
    <name type="scientific">Mycena pura</name>
    <dbReference type="NCBI Taxonomy" id="153505"/>
    <lineage>
        <taxon>Eukaryota</taxon>
        <taxon>Fungi</taxon>
        <taxon>Dikarya</taxon>
        <taxon>Basidiomycota</taxon>
        <taxon>Agaricomycotina</taxon>
        <taxon>Agaricomycetes</taxon>
        <taxon>Agaricomycetidae</taxon>
        <taxon>Agaricales</taxon>
        <taxon>Marasmiineae</taxon>
        <taxon>Mycenaceae</taxon>
        <taxon>Mycena</taxon>
    </lineage>
</organism>
<gene>
    <name evidence="1" type="ORF">GGX14DRAFT_400318</name>
</gene>
<dbReference type="EMBL" id="JARJCW010000060">
    <property type="protein sequence ID" value="KAJ7201143.1"/>
    <property type="molecule type" value="Genomic_DNA"/>
</dbReference>
<reference evidence="1" key="1">
    <citation type="submission" date="2023-03" db="EMBL/GenBank/DDBJ databases">
        <title>Massive genome expansion in bonnet fungi (Mycena s.s.) driven by repeated elements and novel gene families across ecological guilds.</title>
        <authorList>
            <consortium name="Lawrence Berkeley National Laboratory"/>
            <person name="Harder C.B."/>
            <person name="Miyauchi S."/>
            <person name="Viragh M."/>
            <person name="Kuo A."/>
            <person name="Thoen E."/>
            <person name="Andreopoulos B."/>
            <person name="Lu D."/>
            <person name="Skrede I."/>
            <person name="Drula E."/>
            <person name="Henrissat B."/>
            <person name="Morin E."/>
            <person name="Kohler A."/>
            <person name="Barry K."/>
            <person name="LaButti K."/>
            <person name="Morin E."/>
            <person name="Salamov A."/>
            <person name="Lipzen A."/>
            <person name="Mereny Z."/>
            <person name="Hegedus B."/>
            <person name="Baldrian P."/>
            <person name="Stursova M."/>
            <person name="Weitz H."/>
            <person name="Taylor A."/>
            <person name="Grigoriev I.V."/>
            <person name="Nagy L.G."/>
            <person name="Martin F."/>
            <person name="Kauserud H."/>
        </authorList>
    </citation>
    <scope>NUCLEOTIDE SEQUENCE</scope>
    <source>
        <strain evidence="1">9144</strain>
    </source>
</reference>
<name>A0AAD6V9Z6_9AGAR</name>
<comment type="caution">
    <text evidence="1">The sequence shown here is derived from an EMBL/GenBank/DDBJ whole genome shotgun (WGS) entry which is preliminary data.</text>
</comment>
<evidence type="ECO:0000313" key="1">
    <source>
        <dbReference type="EMBL" id="KAJ7201143.1"/>
    </source>
</evidence>
<sequence>MRLLFARSIVSRRWYPSVHTGAWARVRYCSGQASVCLSTWAAAQVAHGGSGVLPASGDVRSILCDKFRSRDEHIWPVPDDTSSPSDFDSAIWHHRRRTLWHTQPWFSSAVQLVELLRGFNMLIPTLYRAAEMNIRVEPYANRYPFAGQSDESTT</sequence>
<dbReference type="Proteomes" id="UP001219525">
    <property type="component" value="Unassembled WGS sequence"/>
</dbReference>
<protein>
    <submittedName>
        <fullName evidence="1">Uncharacterized protein</fullName>
    </submittedName>
</protein>
<keyword evidence="2" id="KW-1185">Reference proteome</keyword>
<evidence type="ECO:0000313" key="2">
    <source>
        <dbReference type="Proteomes" id="UP001219525"/>
    </source>
</evidence>
<dbReference type="AlphaFoldDB" id="A0AAD6V9Z6"/>